<comment type="caution">
    <text evidence="1">The sequence shown here is derived from an EMBL/GenBank/DDBJ whole genome shotgun (WGS) entry which is preliminary data.</text>
</comment>
<keyword evidence="2" id="KW-1185">Reference proteome</keyword>
<protein>
    <submittedName>
        <fullName evidence="1">Uncharacterized protein</fullName>
    </submittedName>
</protein>
<name>A0AAD9V2Y1_ACRCE</name>
<sequence length="99" mass="11688">MQQSQAFSQMFPKFPKASFKFLWELLAVLAIDTNHYRTISFLKKERGTSGREDIPNVLDTFFPSRILGWWYFAHRMKKDTVRAHYIWAIDICPDISTPS</sequence>
<accession>A0AAD9V2Y1</accession>
<dbReference type="Proteomes" id="UP001249851">
    <property type="component" value="Unassembled WGS sequence"/>
</dbReference>
<evidence type="ECO:0000313" key="1">
    <source>
        <dbReference type="EMBL" id="KAK2559308.1"/>
    </source>
</evidence>
<organism evidence="1 2">
    <name type="scientific">Acropora cervicornis</name>
    <name type="common">Staghorn coral</name>
    <dbReference type="NCBI Taxonomy" id="6130"/>
    <lineage>
        <taxon>Eukaryota</taxon>
        <taxon>Metazoa</taxon>
        <taxon>Cnidaria</taxon>
        <taxon>Anthozoa</taxon>
        <taxon>Hexacorallia</taxon>
        <taxon>Scleractinia</taxon>
        <taxon>Astrocoeniina</taxon>
        <taxon>Acroporidae</taxon>
        <taxon>Acropora</taxon>
    </lineage>
</organism>
<dbReference type="EMBL" id="JARQWQ010000040">
    <property type="protein sequence ID" value="KAK2559308.1"/>
    <property type="molecule type" value="Genomic_DNA"/>
</dbReference>
<reference evidence="1" key="1">
    <citation type="journal article" date="2023" name="G3 (Bethesda)">
        <title>Whole genome assembly and annotation of the endangered Caribbean coral Acropora cervicornis.</title>
        <authorList>
            <person name="Selwyn J.D."/>
            <person name="Vollmer S.V."/>
        </authorList>
    </citation>
    <scope>NUCLEOTIDE SEQUENCE</scope>
    <source>
        <strain evidence="1">K2</strain>
    </source>
</reference>
<gene>
    <name evidence="1" type="ORF">P5673_017910</name>
</gene>
<evidence type="ECO:0000313" key="2">
    <source>
        <dbReference type="Proteomes" id="UP001249851"/>
    </source>
</evidence>
<proteinExistence type="predicted"/>
<dbReference type="AlphaFoldDB" id="A0AAD9V2Y1"/>
<reference evidence="1" key="2">
    <citation type="journal article" date="2023" name="Science">
        <title>Genomic signatures of disease resistance in endangered staghorn corals.</title>
        <authorList>
            <person name="Vollmer S.V."/>
            <person name="Selwyn J.D."/>
            <person name="Despard B.A."/>
            <person name="Roesel C.L."/>
        </authorList>
    </citation>
    <scope>NUCLEOTIDE SEQUENCE</scope>
    <source>
        <strain evidence="1">K2</strain>
    </source>
</reference>